<protein>
    <submittedName>
        <fullName evidence="2">Uncharacterized protein</fullName>
    </submittedName>
</protein>
<dbReference type="EMBL" id="FNCF01000005">
    <property type="protein sequence ID" value="SDG73704.1"/>
    <property type="molecule type" value="Genomic_DNA"/>
</dbReference>
<feature type="transmembrane region" description="Helical" evidence="1">
    <location>
        <begin position="7"/>
        <end position="24"/>
    </location>
</feature>
<evidence type="ECO:0000313" key="3">
    <source>
        <dbReference type="Proteomes" id="UP000198863"/>
    </source>
</evidence>
<dbReference type="RefSeq" id="WP_091065842.1">
    <property type="nucleotide sequence ID" value="NZ_FNCF01000005.1"/>
</dbReference>
<dbReference type="AlphaFoldDB" id="A0A1G7WP92"/>
<feature type="transmembrane region" description="Helical" evidence="1">
    <location>
        <begin position="30"/>
        <end position="51"/>
    </location>
</feature>
<proteinExistence type="predicted"/>
<name>A0A1G7WP92_9ACTN</name>
<reference evidence="3" key="1">
    <citation type="submission" date="2016-10" db="EMBL/GenBank/DDBJ databases">
        <authorList>
            <person name="Varghese N."/>
            <person name="Submissions S."/>
        </authorList>
    </citation>
    <scope>NUCLEOTIDE SEQUENCE [LARGE SCALE GENOMIC DNA]</scope>
    <source>
        <strain evidence="3">DSM 44526</strain>
    </source>
</reference>
<keyword evidence="1" id="KW-1133">Transmembrane helix</keyword>
<sequence>MSTALKAAWGLTAFVVLAGAVLWATTGRAVFAVFIVLGVLTAVGAVVTGRAEAREAKKEQK</sequence>
<keyword evidence="1" id="KW-0812">Transmembrane</keyword>
<organism evidence="2 3">
    <name type="scientific">Klenkia brasiliensis</name>
    <dbReference type="NCBI Taxonomy" id="333142"/>
    <lineage>
        <taxon>Bacteria</taxon>
        <taxon>Bacillati</taxon>
        <taxon>Actinomycetota</taxon>
        <taxon>Actinomycetes</taxon>
        <taxon>Geodermatophilales</taxon>
        <taxon>Geodermatophilaceae</taxon>
        <taxon>Klenkia</taxon>
    </lineage>
</organism>
<accession>A0A1G7WP92</accession>
<evidence type="ECO:0000256" key="1">
    <source>
        <dbReference type="SAM" id="Phobius"/>
    </source>
</evidence>
<keyword evidence="3" id="KW-1185">Reference proteome</keyword>
<dbReference type="OrthoDB" id="5196154at2"/>
<keyword evidence="1" id="KW-0472">Membrane</keyword>
<evidence type="ECO:0000313" key="2">
    <source>
        <dbReference type="EMBL" id="SDG73704.1"/>
    </source>
</evidence>
<gene>
    <name evidence="2" type="ORF">SAMN05660324_3442</name>
</gene>
<dbReference type="Proteomes" id="UP000198863">
    <property type="component" value="Unassembled WGS sequence"/>
</dbReference>